<evidence type="ECO:0000256" key="3">
    <source>
        <dbReference type="RuleBase" id="RU000363"/>
    </source>
</evidence>
<dbReference type="InterPro" id="IPR020904">
    <property type="entry name" value="Sc_DH/Rdtase_CS"/>
</dbReference>
<dbReference type="InterPro" id="IPR057326">
    <property type="entry name" value="KR_dom"/>
</dbReference>
<name>A0A371K3S8_9GAMM</name>
<organism evidence="5 6">
    <name type="scientific">Lysobacter silvisoli</name>
    <dbReference type="NCBI Taxonomy" id="2293254"/>
    <lineage>
        <taxon>Bacteria</taxon>
        <taxon>Pseudomonadati</taxon>
        <taxon>Pseudomonadota</taxon>
        <taxon>Gammaproteobacteria</taxon>
        <taxon>Lysobacterales</taxon>
        <taxon>Lysobacteraceae</taxon>
        <taxon>Lysobacter</taxon>
    </lineage>
</organism>
<dbReference type="InterPro" id="IPR002347">
    <property type="entry name" value="SDR_fam"/>
</dbReference>
<feature type="domain" description="Ketoreductase" evidence="4">
    <location>
        <begin position="13"/>
        <end position="192"/>
    </location>
</feature>
<evidence type="ECO:0000256" key="2">
    <source>
        <dbReference type="ARBA" id="ARBA00023002"/>
    </source>
</evidence>
<comment type="caution">
    <text evidence="5">The sequence shown here is derived from an EMBL/GenBank/DDBJ whole genome shotgun (WGS) entry which is preliminary data.</text>
</comment>
<gene>
    <name evidence="5" type="ORF">DX914_05170</name>
</gene>
<reference evidence="5 6" key="1">
    <citation type="submission" date="2018-08" db="EMBL/GenBank/DDBJ databases">
        <title>Lysobacter sp. zong2l5, whole genome shotgun sequence.</title>
        <authorList>
            <person name="Zhang X."/>
            <person name="Feng G."/>
            <person name="Zhu H."/>
        </authorList>
    </citation>
    <scope>NUCLEOTIDE SEQUENCE [LARGE SCALE GENOMIC DNA]</scope>
    <source>
        <strain evidence="6">zong2l5</strain>
    </source>
</reference>
<sequence length="251" mass="27067">MPRGSRKVSTDKRVVIISGGSRGLGQALVQDRLDAGDIVATFSRSSSGFIDEMRSADPQGERFHWEPIEGTDLDGVRTFGMNVMRRYKRIDALINNAGVGLEGLLTMTSERDIHLALTLNLESVIVLTRTCLKAMIAARHGSIINISSVNALRGHKGLTVYSATKAALLGFTRSLASEVGPQGVTVNAIAPGFFESDMVGHLTDAQRARIIRRTPMRAMCTTQDIVDSARFLLSTRAITGQTLSVDGGFSC</sequence>
<keyword evidence="6" id="KW-1185">Reference proteome</keyword>
<protein>
    <submittedName>
        <fullName evidence="5">SDR family NAD(P)-dependent oxidoreductase</fullName>
    </submittedName>
</protein>
<evidence type="ECO:0000256" key="1">
    <source>
        <dbReference type="ARBA" id="ARBA00006484"/>
    </source>
</evidence>
<dbReference type="PRINTS" id="PR00081">
    <property type="entry name" value="GDHRDH"/>
</dbReference>
<dbReference type="Gene3D" id="3.40.50.720">
    <property type="entry name" value="NAD(P)-binding Rossmann-like Domain"/>
    <property type="match status" value="1"/>
</dbReference>
<dbReference type="OrthoDB" id="9804774at2"/>
<dbReference type="AlphaFoldDB" id="A0A371K3S8"/>
<comment type="similarity">
    <text evidence="1 3">Belongs to the short-chain dehydrogenases/reductases (SDR) family.</text>
</comment>
<dbReference type="InterPro" id="IPR036291">
    <property type="entry name" value="NAD(P)-bd_dom_sf"/>
</dbReference>
<dbReference type="GO" id="GO:0016616">
    <property type="term" value="F:oxidoreductase activity, acting on the CH-OH group of donors, NAD or NADP as acceptor"/>
    <property type="evidence" value="ECO:0007669"/>
    <property type="project" value="UniProtKB-ARBA"/>
</dbReference>
<dbReference type="PRINTS" id="PR00080">
    <property type="entry name" value="SDRFAMILY"/>
</dbReference>
<dbReference type="PANTHER" id="PTHR42760:SF40">
    <property type="entry name" value="3-OXOACYL-[ACYL-CARRIER-PROTEIN] REDUCTASE, CHLOROPLASTIC"/>
    <property type="match status" value="1"/>
</dbReference>
<dbReference type="SMART" id="SM00822">
    <property type="entry name" value="PKS_KR"/>
    <property type="match status" value="1"/>
</dbReference>
<evidence type="ECO:0000313" key="5">
    <source>
        <dbReference type="EMBL" id="RDZ28524.1"/>
    </source>
</evidence>
<dbReference type="FunFam" id="3.40.50.720:FF:000173">
    <property type="entry name" value="3-oxoacyl-[acyl-carrier protein] reductase"/>
    <property type="match status" value="1"/>
</dbReference>
<accession>A0A371K3S8</accession>
<dbReference type="EMBL" id="QTSU01000001">
    <property type="protein sequence ID" value="RDZ28524.1"/>
    <property type="molecule type" value="Genomic_DNA"/>
</dbReference>
<dbReference type="PROSITE" id="PS00061">
    <property type="entry name" value="ADH_SHORT"/>
    <property type="match status" value="1"/>
</dbReference>
<dbReference type="GO" id="GO:0030497">
    <property type="term" value="P:fatty acid elongation"/>
    <property type="evidence" value="ECO:0007669"/>
    <property type="project" value="TreeGrafter"/>
</dbReference>
<keyword evidence="2" id="KW-0560">Oxidoreductase</keyword>
<dbReference type="Pfam" id="PF00106">
    <property type="entry name" value="adh_short"/>
    <property type="match status" value="1"/>
</dbReference>
<evidence type="ECO:0000313" key="6">
    <source>
        <dbReference type="Proteomes" id="UP000264492"/>
    </source>
</evidence>
<dbReference type="PANTHER" id="PTHR42760">
    <property type="entry name" value="SHORT-CHAIN DEHYDROGENASES/REDUCTASES FAMILY MEMBER"/>
    <property type="match status" value="1"/>
</dbReference>
<proteinExistence type="inferred from homology"/>
<dbReference type="SUPFAM" id="SSF51735">
    <property type="entry name" value="NAD(P)-binding Rossmann-fold domains"/>
    <property type="match status" value="1"/>
</dbReference>
<dbReference type="Proteomes" id="UP000264492">
    <property type="component" value="Unassembled WGS sequence"/>
</dbReference>
<evidence type="ECO:0000259" key="4">
    <source>
        <dbReference type="SMART" id="SM00822"/>
    </source>
</evidence>